<evidence type="ECO:0000256" key="1">
    <source>
        <dbReference type="SAM" id="MobiDB-lite"/>
    </source>
</evidence>
<proteinExistence type="predicted"/>
<dbReference type="InterPro" id="IPR032722">
    <property type="entry name" value="Deaminase_XOO_2897"/>
</dbReference>
<gene>
    <name evidence="2" type="ORF">FCI23_34240</name>
</gene>
<organism evidence="2 3">
    <name type="scientific">Actinacidiphila oryziradicis</name>
    <dbReference type="NCBI Taxonomy" id="2571141"/>
    <lineage>
        <taxon>Bacteria</taxon>
        <taxon>Bacillati</taxon>
        <taxon>Actinomycetota</taxon>
        <taxon>Actinomycetes</taxon>
        <taxon>Kitasatosporales</taxon>
        <taxon>Streptomycetaceae</taxon>
        <taxon>Actinacidiphila</taxon>
    </lineage>
</organism>
<comment type="caution">
    <text evidence="2">The sequence shown here is derived from an EMBL/GenBank/DDBJ whole genome shotgun (WGS) entry which is preliminary data.</text>
</comment>
<dbReference type="OrthoDB" id="9111418at2"/>
<sequence length="294" mass="32260">MTNGIVRALEDGAGRLAKTLGEDAGKAVKDLYHDTGKRLKRVASNHRENDAKHAAELERLAKRPRTDETPIYHVDDKGNITRLRHDSDAKKPDDKYLKEKLTDEDKARLGLDDASVGAPKRGERAALLKDKSEGMTKPRPNTPSTEVPFGSSSNGLARATQLARHADKSYGTKRGDVFSSNNYAAAHVKGANGKDDFILVGRSHRPNGAGLTETTHSERMIGTPFLRQGDGERIQHLYTERAPCSSPPNCSSWMAERLPHVQVSHTVEYGNTPESRAVGNKAMEDYLDGLKASR</sequence>
<feature type="compositionally biased region" description="Basic and acidic residues" evidence="1">
    <location>
        <begin position="45"/>
        <end position="104"/>
    </location>
</feature>
<evidence type="ECO:0000313" key="2">
    <source>
        <dbReference type="EMBL" id="TKA04830.1"/>
    </source>
</evidence>
<dbReference type="EMBL" id="SUMC01000046">
    <property type="protein sequence ID" value="TKA04830.1"/>
    <property type="molecule type" value="Genomic_DNA"/>
</dbReference>
<accession>A0A4U0S6U1</accession>
<feature type="compositionally biased region" description="Polar residues" evidence="1">
    <location>
        <begin position="142"/>
        <end position="153"/>
    </location>
</feature>
<feature type="region of interest" description="Disordered" evidence="1">
    <location>
        <begin position="131"/>
        <end position="153"/>
    </location>
</feature>
<dbReference type="Pfam" id="PF14440">
    <property type="entry name" value="XOO_2897-deam"/>
    <property type="match status" value="1"/>
</dbReference>
<reference evidence="2 3" key="1">
    <citation type="submission" date="2019-04" db="EMBL/GenBank/DDBJ databases">
        <title>Streptomyces oryziradicis sp. nov., a novel actinomycete isolated from rhizosphere soil of rice (Oryza sativa L.).</title>
        <authorList>
            <person name="Li C."/>
        </authorList>
    </citation>
    <scope>NUCLEOTIDE SEQUENCE [LARGE SCALE GENOMIC DNA]</scope>
    <source>
        <strain evidence="2 3">NEAU-C40</strain>
    </source>
</reference>
<dbReference type="Proteomes" id="UP000305778">
    <property type="component" value="Unassembled WGS sequence"/>
</dbReference>
<name>A0A4U0S6U1_9ACTN</name>
<dbReference type="RefSeq" id="WP_136728048.1">
    <property type="nucleotide sequence ID" value="NZ_SUMC01000046.1"/>
</dbReference>
<protein>
    <recommendedName>
        <fullName evidence="4">Nucleic acid/nucleotide deaminase of polymorphic system toxin</fullName>
    </recommendedName>
</protein>
<keyword evidence="3" id="KW-1185">Reference proteome</keyword>
<evidence type="ECO:0000313" key="3">
    <source>
        <dbReference type="Proteomes" id="UP000305778"/>
    </source>
</evidence>
<feature type="region of interest" description="Disordered" evidence="1">
    <location>
        <begin position="41"/>
        <end position="104"/>
    </location>
</feature>
<evidence type="ECO:0008006" key="4">
    <source>
        <dbReference type="Google" id="ProtNLM"/>
    </source>
</evidence>
<dbReference type="AlphaFoldDB" id="A0A4U0S6U1"/>